<dbReference type="InterPro" id="IPR041739">
    <property type="entry name" value="G5K_ProB"/>
</dbReference>
<feature type="compositionally biased region" description="Low complexity" evidence="8">
    <location>
        <begin position="88"/>
        <end position="116"/>
    </location>
</feature>
<dbReference type="CDD" id="cd21157">
    <property type="entry name" value="PUA_G5K"/>
    <property type="match status" value="1"/>
</dbReference>
<feature type="region of interest" description="Disordered" evidence="8">
    <location>
        <begin position="1"/>
        <end position="58"/>
    </location>
</feature>
<evidence type="ECO:0000256" key="6">
    <source>
        <dbReference type="ARBA" id="ARBA00022777"/>
    </source>
</evidence>
<dbReference type="FunFam" id="3.40.1160.10:FF:000018">
    <property type="entry name" value="Glutamate 5-kinase"/>
    <property type="match status" value="1"/>
</dbReference>
<feature type="region of interest" description="Disordered" evidence="8">
    <location>
        <begin position="78"/>
        <end position="265"/>
    </location>
</feature>
<dbReference type="Gene3D" id="2.30.130.10">
    <property type="entry name" value="PUA domain"/>
    <property type="match status" value="1"/>
</dbReference>
<dbReference type="PROSITE" id="PS50890">
    <property type="entry name" value="PUA"/>
    <property type="match status" value="1"/>
</dbReference>
<dbReference type="GO" id="GO:0005524">
    <property type="term" value="F:ATP binding"/>
    <property type="evidence" value="ECO:0007669"/>
    <property type="project" value="UniProtKB-KW"/>
</dbReference>
<keyword evidence="2" id="KW-0028">Amino-acid biosynthesis</keyword>
<keyword evidence="3" id="KW-0641">Proline biosynthesis</keyword>
<keyword evidence="1" id="KW-0963">Cytoplasm</keyword>
<sequence>MSNHDSKNTNSGSRTGSADKRRSSRRKGAAANARRLAFPPESESFDIHGSSSTPSTIVPYYSTKESAEAAASIYKPHTPSALTNSVGSTSASASDTQSSQKKPNNGSGISESSTSKDSTKSPDDYLTIEPSTPLKLHSSHFKKSPMPKVMRQDMLPPSGSGVITPEARISPPLLNPAAGMSQEVGTSSQLDLGAPRPGHGRSPSAGNTPSSSTASLRRNASSIVTNVDKHGGPRRRRSKTNLRSSSRSLSRPGSPTGSVYSDVSSTSGKSLTIVLKLGTSSICDPVTHMPLLANLSLMVETIVKLKELGHRVVLVSSGAVGIGLRRLHMAQKPKELAGIQAIAAVGQGRLMALYDDLFGQLAQPVAQVLLTRNDLSHRTQYLNACNTFEALLEMGVVPIVNENDTVSLGEIRFGDNDTLSAITAGMVHADYLFLLTDVDCLYTDNPRNNPNAKQVTNVTDIKALRDAVDVSSAGSAVGTGGMATKLIAAELATAAGVTTVITRGSTPQKVIDIVEYFSNPDTIPDAPVPASVLCTRFVAKTRPMIDRKWWILHGMYCAGTIYVDAGAVVALAKFKKSLFAAGIKRVEGMFSSNQAVRVVYEPEREVHEDNEHLNAEETRVMNAVAPIKSEVIEIGHGLVNYTSAEINRIRGCHSSEFEAILGYCDSDCVINRGNMVITVPDHILDDVFITKPHKTKIIAEQRAPLPVCSPNLSAI</sequence>
<evidence type="ECO:0000313" key="12">
    <source>
        <dbReference type="Proteomes" id="UP001151518"/>
    </source>
</evidence>
<keyword evidence="9" id="KW-0472">Membrane</keyword>
<name>A0A9W8G4X6_9FUNG</name>
<dbReference type="InterPro" id="IPR002478">
    <property type="entry name" value="PUA"/>
</dbReference>
<feature type="transmembrane region" description="Helical" evidence="9">
    <location>
        <begin position="549"/>
        <end position="572"/>
    </location>
</feature>
<dbReference type="GO" id="GO:1901607">
    <property type="term" value="P:alpha-amino acid biosynthetic process"/>
    <property type="evidence" value="ECO:0007669"/>
    <property type="project" value="UniProtKB-ARBA"/>
</dbReference>
<organism evidence="11 12">
    <name type="scientific">Coemansia spiralis</name>
    <dbReference type="NCBI Taxonomy" id="417178"/>
    <lineage>
        <taxon>Eukaryota</taxon>
        <taxon>Fungi</taxon>
        <taxon>Fungi incertae sedis</taxon>
        <taxon>Zoopagomycota</taxon>
        <taxon>Kickxellomycotina</taxon>
        <taxon>Kickxellomycetes</taxon>
        <taxon>Kickxellales</taxon>
        <taxon>Kickxellaceae</taxon>
        <taxon>Coemansia</taxon>
    </lineage>
</organism>
<comment type="caution">
    <text evidence="11">The sequence shown here is derived from an EMBL/GenBank/DDBJ whole genome shotgun (WGS) entry which is preliminary data.</text>
</comment>
<dbReference type="HAMAP" id="MF_00456">
    <property type="entry name" value="ProB"/>
    <property type="match status" value="1"/>
</dbReference>
<dbReference type="OrthoDB" id="409889at2759"/>
<feature type="compositionally biased region" description="Polar residues" evidence="8">
    <location>
        <begin position="204"/>
        <end position="225"/>
    </location>
</feature>
<evidence type="ECO:0000256" key="8">
    <source>
        <dbReference type="SAM" id="MobiDB-lite"/>
    </source>
</evidence>
<evidence type="ECO:0000256" key="1">
    <source>
        <dbReference type="ARBA" id="ARBA00022490"/>
    </source>
</evidence>
<evidence type="ECO:0000256" key="9">
    <source>
        <dbReference type="SAM" id="Phobius"/>
    </source>
</evidence>
<dbReference type="InterPro" id="IPR036974">
    <property type="entry name" value="PUA_sf"/>
</dbReference>
<feature type="domain" description="PUA" evidence="10">
    <location>
        <begin position="559"/>
        <end position="670"/>
    </location>
</feature>
<evidence type="ECO:0000259" key="10">
    <source>
        <dbReference type="SMART" id="SM00359"/>
    </source>
</evidence>
<dbReference type="EC" id="2.7.2.11" evidence="11"/>
<dbReference type="Gene3D" id="3.40.1160.10">
    <property type="entry name" value="Acetylglutamate kinase-like"/>
    <property type="match status" value="2"/>
</dbReference>
<dbReference type="SUPFAM" id="SSF53633">
    <property type="entry name" value="Carbamate kinase-like"/>
    <property type="match status" value="1"/>
</dbReference>
<dbReference type="SUPFAM" id="SSF88697">
    <property type="entry name" value="PUA domain-like"/>
    <property type="match status" value="1"/>
</dbReference>
<dbReference type="NCBIfam" id="TIGR01027">
    <property type="entry name" value="proB"/>
    <property type="match status" value="1"/>
</dbReference>
<dbReference type="InterPro" id="IPR036393">
    <property type="entry name" value="AceGlu_kinase-like_sf"/>
</dbReference>
<dbReference type="Proteomes" id="UP001151518">
    <property type="component" value="Unassembled WGS sequence"/>
</dbReference>
<dbReference type="CDD" id="cd04242">
    <property type="entry name" value="AAK_G5K_ProB"/>
    <property type="match status" value="1"/>
</dbReference>
<evidence type="ECO:0000256" key="3">
    <source>
        <dbReference type="ARBA" id="ARBA00022650"/>
    </source>
</evidence>
<keyword evidence="9" id="KW-1133">Transmembrane helix</keyword>
<dbReference type="GO" id="GO:0003723">
    <property type="term" value="F:RNA binding"/>
    <property type="evidence" value="ECO:0007669"/>
    <property type="project" value="InterPro"/>
</dbReference>
<evidence type="ECO:0000256" key="4">
    <source>
        <dbReference type="ARBA" id="ARBA00022679"/>
    </source>
</evidence>
<accession>A0A9W8G4X6</accession>
<keyword evidence="7" id="KW-0067">ATP-binding</keyword>
<dbReference type="GO" id="GO:0005829">
    <property type="term" value="C:cytosol"/>
    <property type="evidence" value="ECO:0007669"/>
    <property type="project" value="TreeGrafter"/>
</dbReference>
<keyword evidence="4 11" id="KW-0808">Transferase</keyword>
<dbReference type="InterPro" id="IPR015947">
    <property type="entry name" value="PUA-like_sf"/>
</dbReference>
<proteinExistence type="inferred from homology"/>
<dbReference type="PANTHER" id="PTHR43654:SF3">
    <property type="entry name" value="GLUTAMATE 5-KINASE"/>
    <property type="match status" value="1"/>
</dbReference>
<dbReference type="SMART" id="SM00359">
    <property type="entry name" value="PUA"/>
    <property type="match status" value="1"/>
</dbReference>
<keyword evidence="5" id="KW-0547">Nucleotide-binding</keyword>
<evidence type="ECO:0000256" key="2">
    <source>
        <dbReference type="ARBA" id="ARBA00022605"/>
    </source>
</evidence>
<reference evidence="11" key="1">
    <citation type="submission" date="2022-07" db="EMBL/GenBank/DDBJ databases">
        <title>Phylogenomic reconstructions and comparative analyses of Kickxellomycotina fungi.</title>
        <authorList>
            <person name="Reynolds N.K."/>
            <person name="Stajich J.E."/>
            <person name="Barry K."/>
            <person name="Grigoriev I.V."/>
            <person name="Crous P."/>
            <person name="Smith M.E."/>
        </authorList>
    </citation>
    <scope>NUCLEOTIDE SEQUENCE</scope>
    <source>
        <strain evidence="11">NRRL 3115</strain>
    </source>
</reference>
<dbReference type="AlphaFoldDB" id="A0A9W8G4X6"/>
<evidence type="ECO:0000256" key="7">
    <source>
        <dbReference type="ARBA" id="ARBA00022840"/>
    </source>
</evidence>
<dbReference type="EMBL" id="JANBTW010000017">
    <property type="protein sequence ID" value="KAJ2678862.1"/>
    <property type="molecule type" value="Genomic_DNA"/>
</dbReference>
<evidence type="ECO:0000256" key="5">
    <source>
        <dbReference type="ARBA" id="ARBA00022741"/>
    </source>
</evidence>
<dbReference type="Pfam" id="PF00696">
    <property type="entry name" value="AA_kinase"/>
    <property type="match status" value="1"/>
</dbReference>
<feature type="compositionally biased region" description="Low complexity" evidence="8">
    <location>
        <begin position="241"/>
        <end position="258"/>
    </location>
</feature>
<dbReference type="PRINTS" id="PR00474">
    <property type="entry name" value="GLU5KINASE"/>
</dbReference>
<dbReference type="PROSITE" id="PS00902">
    <property type="entry name" value="GLUTAMATE_5_KINASE"/>
    <property type="match status" value="1"/>
</dbReference>
<dbReference type="InterPro" id="IPR001048">
    <property type="entry name" value="Asp/Glu/Uridylate_kinase"/>
</dbReference>
<evidence type="ECO:0000313" key="11">
    <source>
        <dbReference type="EMBL" id="KAJ2678862.1"/>
    </source>
</evidence>
<dbReference type="GO" id="GO:0004349">
    <property type="term" value="F:glutamate 5-kinase activity"/>
    <property type="evidence" value="ECO:0007669"/>
    <property type="project" value="UniProtKB-EC"/>
</dbReference>
<dbReference type="Pfam" id="PF01472">
    <property type="entry name" value="PUA"/>
    <property type="match status" value="1"/>
</dbReference>
<dbReference type="InterPro" id="IPR001057">
    <property type="entry name" value="Glu/AcGlu_kinase"/>
</dbReference>
<keyword evidence="6" id="KW-0418">Kinase</keyword>
<dbReference type="InterPro" id="IPR019797">
    <property type="entry name" value="Glutamate_5-kinase_CS"/>
</dbReference>
<dbReference type="PANTHER" id="PTHR43654">
    <property type="entry name" value="GLUTAMATE 5-KINASE"/>
    <property type="match status" value="1"/>
</dbReference>
<dbReference type="InterPro" id="IPR005715">
    <property type="entry name" value="Glu_5kinase/COase_Synthase"/>
</dbReference>
<protein>
    <submittedName>
        <fullName evidence="11">Glutamate 5-kinase</fullName>
        <ecNumber evidence="11">2.7.2.11</ecNumber>
    </submittedName>
</protein>
<gene>
    <name evidence="11" type="primary">PRO1</name>
    <name evidence="11" type="ORF">GGI25_002055</name>
</gene>
<keyword evidence="9" id="KW-0812">Transmembrane</keyword>